<dbReference type="PROSITE" id="PS50213">
    <property type="entry name" value="FAS1"/>
    <property type="match status" value="2"/>
</dbReference>
<dbReference type="InterPro" id="IPR050904">
    <property type="entry name" value="Adhesion/Biosynth-related"/>
</dbReference>
<evidence type="ECO:0000259" key="1">
    <source>
        <dbReference type="PROSITE" id="PS50213"/>
    </source>
</evidence>
<evidence type="ECO:0000313" key="2">
    <source>
        <dbReference type="EMBL" id="MVN92014.1"/>
    </source>
</evidence>
<accession>A0A6I4IR16</accession>
<dbReference type="Pfam" id="PF02469">
    <property type="entry name" value="Fasciclin"/>
    <property type="match status" value="1"/>
</dbReference>
<dbReference type="SUPFAM" id="SSF82153">
    <property type="entry name" value="FAS1 domain"/>
    <property type="match status" value="2"/>
</dbReference>
<protein>
    <recommendedName>
        <fullName evidence="1">FAS1 domain-containing protein</fullName>
    </recommendedName>
</protein>
<dbReference type="PANTHER" id="PTHR10900:SF77">
    <property type="entry name" value="FI19380P1"/>
    <property type="match status" value="1"/>
</dbReference>
<dbReference type="EMBL" id="WQLA01000005">
    <property type="protein sequence ID" value="MVN92014.1"/>
    <property type="molecule type" value="Genomic_DNA"/>
</dbReference>
<dbReference type="OrthoDB" id="659398at2"/>
<dbReference type="PROSITE" id="PS51257">
    <property type="entry name" value="PROKAR_LIPOPROTEIN"/>
    <property type="match status" value="1"/>
</dbReference>
<feature type="domain" description="FAS1" evidence="1">
    <location>
        <begin position="583"/>
        <end position="757"/>
    </location>
</feature>
<dbReference type="InterPro" id="IPR000782">
    <property type="entry name" value="FAS1_domain"/>
</dbReference>
<dbReference type="Proteomes" id="UP000434850">
    <property type="component" value="Unassembled WGS sequence"/>
</dbReference>
<gene>
    <name evidence="2" type="ORF">GO816_12825</name>
</gene>
<dbReference type="Gene3D" id="2.30.180.10">
    <property type="entry name" value="FAS1 domain"/>
    <property type="match status" value="2"/>
</dbReference>
<dbReference type="AlphaFoldDB" id="A0A6I4IR16"/>
<comment type="caution">
    <text evidence="2">The sequence shown here is derived from an EMBL/GenBank/DDBJ whole genome shotgun (WGS) entry which is preliminary data.</text>
</comment>
<name>A0A6I4IR16_9SPHI</name>
<reference evidence="2 3" key="1">
    <citation type="submission" date="2019-12" db="EMBL/GenBank/DDBJ databases">
        <title>Mucilaginibacter sp. HME9299 genome sequencing and assembly.</title>
        <authorList>
            <person name="Kang H."/>
            <person name="Kim H."/>
            <person name="Joh K."/>
        </authorList>
    </citation>
    <scope>NUCLEOTIDE SEQUENCE [LARGE SCALE GENOMIC DNA]</scope>
    <source>
        <strain evidence="2 3">HME9299</strain>
    </source>
</reference>
<proteinExistence type="predicted"/>
<dbReference type="InterPro" id="IPR036378">
    <property type="entry name" value="FAS1_dom_sf"/>
</dbReference>
<sequence>MYKLLNKLFVFLCVIGLFTSCRKEALDNYYGRPENLGPPIYQTLESKGNFKSLLAVIDISGYKKTLSASGYWTFFAPNDAAFQKYFTENNTSLDRIDSVTARKIVTYCLVYNAYQTDHIADYQSSSQPQGWVPNSAYKRRTAYYDGFYTETLPNGGKRVQVSSNRNAAYVFGDNNNKHIPYFYSTYMAARGITEADYKYFFPNATYNGFNVVDAQVVNRNILAENGVIHEIDRVVLPLPSLENQLAGNTQYSLFKRILERFMVAYVSNTDLNARYRLLTGKPDSVFVKFYNSLLAYSPNNENFLKIQDNDAQSDGYSLFAPNNTSLYKYLNDVVLEYFKSSPDAPLSDAQIDALVNTLPPGIISDLLNAHMFQTTVWPSKFASTNNYLNEPARFSSTGDIIQKQFCSNGVFYGTNKVQATNVFSTVYARAYLDPKNYSIMTLLLNQSLRIAITNPGLKYTIFMMPDAALNAAGYAYNSTTNTFTYTVNGTTTTTGVREMLTRILLLSVVPTPNNELNDLSGSGIIETYNGEYIRWNNNTVSSGGTVESNTILNVVGSKNYVNGKVYYLGNNGIITYPQKTLPQQIAVNAATATSPYYNFYRYLVSSSIYNANTQDLTGLTLGANYTVFIPTNEAIVQAVKDGVLPGNVATGVPNFTPTSTVEKDNVARFIYYHFLTGITIAPDGKKSPNGTAQPTLLKNANGDVVNINIFNQPNNLRVQDSYGRTATVLSPNNSSYFPATSNYLGTRTLFHQINNYLKYIY</sequence>
<feature type="domain" description="FAS1" evidence="1">
    <location>
        <begin position="37"/>
        <end position="235"/>
    </location>
</feature>
<evidence type="ECO:0000313" key="3">
    <source>
        <dbReference type="Proteomes" id="UP000434850"/>
    </source>
</evidence>
<dbReference type="SMART" id="SM00554">
    <property type="entry name" value="FAS1"/>
    <property type="match status" value="1"/>
</dbReference>
<organism evidence="2 3">
    <name type="scientific">Mucilaginibacter aquatilis</name>
    <dbReference type="NCBI Taxonomy" id="1517760"/>
    <lineage>
        <taxon>Bacteria</taxon>
        <taxon>Pseudomonadati</taxon>
        <taxon>Bacteroidota</taxon>
        <taxon>Sphingobacteriia</taxon>
        <taxon>Sphingobacteriales</taxon>
        <taxon>Sphingobacteriaceae</taxon>
        <taxon>Mucilaginibacter</taxon>
    </lineage>
</organism>
<keyword evidence="3" id="KW-1185">Reference proteome</keyword>
<dbReference type="PANTHER" id="PTHR10900">
    <property type="entry name" value="PERIOSTIN-RELATED"/>
    <property type="match status" value="1"/>
</dbReference>